<accession>A0A6N2MCP1</accession>
<organism evidence="1">
    <name type="scientific">Salix viminalis</name>
    <name type="common">Common osier</name>
    <name type="synonym">Basket willow</name>
    <dbReference type="NCBI Taxonomy" id="40686"/>
    <lineage>
        <taxon>Eukaryota</taxon>
        <taxon>Viridiplantae</taxon>
        <taxon>Streptophyta</taxon>
        <taxon>Embryophyta</taxon>
        <taxon>Tracheophyta</taxon>
        <taxon>Spermatophyta</taxon>
        <taxon>Magnoliopsida</taxon>
        <taxon>eudicotyledons</taxon>
        <taxon>Gunneridae</taxon>
        <taxon>Pentapetalae</taxon>
        <taxon>rosids</taxon>
        <taxon>fabids</taxon>
        <taxon>Malpighiales</taxon>
        <taxon>Salicaceae</taxon>
        <taxon>Saliceae</taxon>
        <taxon>Salix</taxon>
    </lineage>
</organism>
<name>A0A6N2MCP1_SALVM</name>
<reference evidence="1" key="1">
    <citation type="submission" date="2019-03" db="EMBL/GenBank/DDBJ databases">
        <authorList>
            <person name="Mank J."/>
            <person name="Almeida P."/>
        </authorList>
    </citation>
    <scope>NUCLEOTIDE SEQUENCE</scope>
    <source>
        <strain evidence="1">78183</strain>
    </source>
</reference>
<dbReference type="EMBL" id="CAADRP010001774">
    <property type="protein sequence ID" value="VFU51966.1"/>
    <property type="molecule type" value="Genomic_DNA"/>
</dbReference>
<protein>
    <submittedName>
        <fullName evidence="1">Uncharacterized protein</fullName>
    </submittedName>
</protein>
<evidence type="ECO:0000313" key="1">
    <source>
        <dbReference type="EMBL" id="VFU51966.1"/>
    </source>
</evidence>
<gene>
    <name evidence="1" type="ORF">SVIM_LOCUS353309</name>
</gene>
<dbReference type="AlphaFoldDB" id="A0A6N2MCP1"/>
<proteinExistence type="predicted"/>
<sequence>MLDSKNLGLIFNSVNLTNISDSKYLGFVVMQSHYSGSLTNILNPKYLSLIVNQAQGTMSLTDFPDSKDLSLLCNPTIVYYESDRLSRPKKFEFGSQSQIQDIMDLTNIPDPKGLGLADCQTLHGVTLLTRFDFDLTFNQV</sequence>